<comment type="caution">
    <text evidence="2">The sequence shown here is derived from an EMBL/GenBank/DDBJ whole genome shotgun (WGS) entry which is preliminary data.</text>
</comment>
<evidence type="ECO:0000313" key="2">
    <source>
        <dbReference type="EMBL" id="KDR95831.1"/>
    </source>
</evidence>
<organism evidence="2 3">
    <name type="scientific">Peptoclostridium litorale DSM 5388</name>
    <dbReference type="NCBI Taxonomy" id="1121324"/>
    <lineage>
        <taxon>Bacteria</taxon>
        <taxon>Bacillati</taxon>
        <taxon>Bacillota</taxon>
        <taxon>Clostridia</taxon>
        <taxon>Peptostreptococcales</taxon>
        <taxon>Peptoclostridiaceae</taxon>
        <taxon>Peptoclostridium</taxon>
    </lineage>
</organism>
<name>A0A069RFN5_PEPLI</name>
<reference evidence="2 3" key="1">
    <citation type="submission" date="2014-03" db="EMBL/GenBank/DDBJ databases">
        <title>Genome sequence of Clostridium litorale W6, DSM 5388.</title>
        <authorList>
            <person name="Poehlein A."/>
            <person name="Jagirdar A."/>
            <person name="Khonsari B."/>
            <person name="Chibani C.M."/>
            <person name="Gutierrez Gutierrez D.A."/>
            <person name="Davydova E."/>
            <person name="Alghaithi H.S."/>
            <person name="Nair K.P."/>
            <person name="Dhamotharan K."/>
            <person name="Chandran L."/>
            <person name="G W."/>
            <person name="Daniel R."/>
        </authorList>
    </citation>
    <scope>NUCLEOTIDE SEQUENCE [LARGE SCALE GENOMIC DNA]</scope>
    <source>
        <strain evidence="2 3">W6</strain>
    </source>
</reference>
<dbReference type="InterPro" id="IPR019734">
    <property type="entry name" value="TPR_rpt"/>
</dbReference>
<evidence type="ECO:0000313" key="3">
    <source>
        <dbReference type="Proteomes" id="UP000027946"/>
    </source>
</evidence>
<proteinExistence type="predicted"/>
<dbReference type="AlphaFoldDB" id="A0A069RFN5"/>
<dbReference type="Gene3D" id="1.25.40.10">
    <property type="entry name" value="Tetratricopeptide repeat domain"/>
    <property type="match status" value="1"/>
</dbReference>
<keyword evidence="1" id="KW-0802">TPR repeat</keyword>
<sequence length="111" mass="13047">MKKGRLDIAEIYFKEALKMEPACAAANFEIGKYRFDNKKYKYSMGYFKKVLDVQPTHEMANYYAAYALVKLNEFEEAWKYINKSIELGENEDKKSLLDKINKSLKVKVSRL</sequence>
<dbReference type="SUPFAM" id="SSF48452">
    <property type="entry name" value="TPR-like"/>
    <property type="match status" value="1"/>
</dbReference>
<dbReference type="InterPro" id="IPR011990">
    <property type="entry name" value="TPR-like_helical_dom_sf"/>
</dbReference>
<dbReference type="Pfam" id="PF13432">
    <property type="entry name" value="TPR_16"/>
    <property type="match status" value="1"/>
</dbReference>
<dbReference type="PROSITE" id="PS50005">
    <property type="entry name" value="TPR"/>
    <property type="match status" value="1"/>
</dbReference>
<accession>A0A069RFN5</accession>
<gene>
    <name evidence="2" type="ORF">CLIT_10c05590</name>
</gene>
<dbReference type="Proteomes" id="UP000027946">
    <property type="component" value="Unassembled WGS sequence"/>
</dbReference>
<protein>
    <submittedName>
        <fullName evidence="2">Uncharacterized protein</fullName>
    </submittedName>
</protein>
<evidence type="ECO:0000256" key="1">
    <source>
        <dbReference type="PROSITE-ProRule" id="PRU00339"/>
    </source>
</evidence>
<feature type="repeat" description="TPR" evidence="1">
    <location>
        <begin position="24"/>
        <end position="57"/>
    </location>
</feature>
<dbReference type="STRING" id="1121324.CLIT_10c05590"/>
<dbReference type="EMBL" id="JJMM01000010">
    <property type="protein sequence ID" value="KDR95831.1"/>
    <property type="molecule type" value="Genomic_DNA"/>
</dbReference>
<keyword evidence="3" id="KW-1185">Reference proteome</keyword>